<feature type="chain" id="PRO_5045709730" description="Lipoprotein" evidence="1">
    <location>
        <begin position="20"/>
        <end position="181"/>
    </location>
</feature>
<dbReference type="Proteomes" id="UP001501442">
    <property type="component" value="Unassembled WGS sequence"/>
</dbReference>
<dbReference type="RefSeq" id="WP_345429198.1">
    <property type="nucleotide sequence ID" value="NZ_BAABHK010000001.1"/>
</dbReference>
<dbReference type="PROSITE" id="PS51257">
    <property type="entry name" value="PROKAR_LIPOPROTEIN"/>
    <property type="match status" value="1"/>
</dbReference>
<sequence length="181" mass="19645">MRRVLRCVVPFVLAVLVTACGVRPTGVIGAGEPAVAQQAVPQTTVYLARGERLVPVRRVAFPGAPQAALYDLLSRGATSTEIAAGMRNPLNDVSLLDITFRQDLLVVDYYADMPLSRLVKAQIVCSGTAQPDIHRVQLVGWVYKGPGNTVFDGDSRHPPQGWVAFVDRERKCSQYANLLAS</sequence>
<feature type="signal peptide" evidence="1">
    <location>
        <begin position="1"/>
        <end position="19"/>
    </location>
</feature>
<keyword evidence="1" id="KW-0732">Signal</keyword>
<reference evidence="3" key="1">
    <citation type="journal article" date="2019" name="Int. J. Syst. Evol. Microbiol.">
        <title>The Global Catalogue of Microorganisms (GCM) 10K type strain sequencing project: providing services to taxonomists for standard genome sequencing and annotation.</title>
        <authorList>
            <consortium name="The Broad Institute Genomics Platform"/>
            <consortium name="The Broad Institute Genome Sequencing Center for Infectious Disease"/>
            <person name="Wu L."/>
            <person name="Ma J."/>
        </authorList>
    </citation>
    <scope>NUCLEOTIDE SEQUENCE [LARGE SCALE GENOMIC DNA]</scope>
    <source>
        <strain evidence="3">JCM 17939</strain>
    </source>
</reference>
<evidence type="ECO:0000256" key="1">
    <source>
        <dbReference type="SAM" id="SignalP"/>
    </source>
</evidence>
<name>A0ABP8U0L7_9ACTN</name>
<keyword evidence="3" id="KW-1185">Reference proteome</keyword>
<dbReference type="EMBL" id="BAABHK010000001">
    <property type="protein sequence ID" value="GAA4621116.1"/>
    <property type="molecule type" value="Genomic_DNA"/>
</dbReference>
<protein>
    <recommendedName>
        <fullName evidence="4">Lipoprotein</fullName>
    </recommendedName>
</protein>
<comment type="caution">
    <text evidence="2">The sequence shown here is derived from an EMBL/GenBank/DDBJ whole genome shotgun (WGS) entry which is preliminary data.</text>
</comment>
<gene>
    <name evidence="2" type="ORF">GCM10023196_007730</name>
</gene>
<organism evidence="2 3">
    <name type="scientific">Actinoallomurus vinaceus</name>
    <dbReference type="NCBI Taxonomy" id="1080074"/>
    <lineage>
        <taxon>Bacteria</taxon>
        <taxon>Bacillati</taxon>
        <taxon>Actinomycetota</taxon>
        <taxon>Actinomycetes</taxon>
        <taxon>Streptosporangiales</taxon>
        <taxon>Thermomonosporaceae</taxon>
        <taxon>Actinoallomurus</taxon>
    </lineage>
</organism>
<evidence type="ECO:0008006" key="4">
    <source>
        <dbReference type="Google" id="ProtNLM"/>
    </source>
</evidence>
<evidence type="ECO:0000313" key="2">
    <source>
        <dbReference type="EMBL" id="GAA4621116.1"/>
    </source>
</evidence>
<evidence type="ECO:0000313" key="3">
    <source>
        <dbReference type="Proteomes" id="UP001501442"/>
    </source>
</evidence>
<accession>A0ABP8U0L7</accession>
<proteinExistence type="predicted"/>